<dbReference type="EMBL" id="JAHRIN010043091">
    <property type="protein sequence ID" value="MEQ2206633.1"/>
    <property type="molecule type" value="Genomic_DNA"/>
</dbReference>
<dbReference type="Proteomes" id="UP001434883">
    <property type="component" value="Unassembled WGS sequence"/>
</dbReference>
<protein>
    <submittedName>
        <fullName evidence="1">Uncharacterized protein</fullName>
    </submittedName>
</protein>
<evidence type="ECO:0000313" key="2">
    <source>
        <dbReference type="Proteomes" id="UP001434883"/>
    </source>
</evidence>
<proteinExistence type="predicted"/>
<name>A0ABV0RGB0_9TELE</name>
<sequence length="69" mass="7930">MLNTFGRQSVEVTREILMDLRRTDLALMLPETSSTSKEELSMKLNSALLQKETLLSLMKRARKCSSLER</sequence>
<reference evidence="1 2" key="1">
    <citation type="submission" date="2021-06" db="EMBL/GenBank/DDBJ databases">
        <authorList>
            <person name="Palmer J.M."/>
        </authorList>
    </citation>
    <scope>NUCLEOTIDE SEQUENCE [LARGE SCALE GENOMIC DNA]</scope>
    <source>
        <strain evidence="1 2">XC_2019</strain>
        <tissue evidence="1">Muscle</tissue>
    </source>
</reference>
<evidence type="ECO:0000313" key="1">
    <source>
        <dbReference type="EMBL" id="MEQ2206633.1"/>
    </source>
</evidence>
<keyword evidence="2" id="KW-1185">Reference proteome</keyword>
<dbReference type="InterPro" id="IPR011029">
    <property type="entry name" value="DEATH-like_dom_sf"/>
</dbReference>
<accession>A0ABV0RGB0</accession>
<dbReference type="Gene3D" id="1.10.533.10">
    <property type="entry name" value="Death Domain, Fas"/>
    <property type="match status" value="1"/>
</dbReference>
<comment type="caution">
    <text evidence="1">The sequence shown here is derived from an EMBL/GenBank/DDBJ whole genome shotgun (WGS) entry which is preliminary data.</text>
</comment>
<gene>
    <name evidence="1" type="ORF">XENOCAPTIV_000886</name>
</gene>
<organism evidence="1 2">
    <name type="scientific">Xenoophorus captivus</name>
    <dbReference type="NCBI Taxonomy" id="1517983"/>
    <lineage>
        <taxon>Eukaryota</taxon>
        <taxon>Metazoa</taxon>
        <taxon>Chordata</taxon>
        <taxon>Craniata</taxon>
        <taxon>Vertebrata</taxon>
        <taxon>Euteleostomi</taxon>
        <taxon>Actinopterygii</taxon>
        <taxon>Neopterygii</taxon>
        <taxon>Teleostei</taxon>
        <taxon>Neoteleostei</taxon>
        <taxon>Acanthomorphata</taxon>
        <taxon>Ovalentaria</taxon>
        <taxon>Atherinomorphae</taxon>
        <taxon>Cyprinodontiformes</taxon>
        <taxon>Goodeidae</taxon>
        <taxon>Xenoophorus</taxon>
    </lineage>
</organism>